<evidence type="ECO:0000313" key="3">
    <source>
        <dbReference type="Proteomes" id="UP000471082"/>
    </source>
</evidence>
<comment type="caution">
    <text evidence="2">The sequence shown here is derived from an EMBL/GenBank/DDBJ whole genome shotgun (WGS) entry which is preliminary data.</text>
</comment>
<evidence type="ECO:0000256" key="1">
    <source>
        <dbReference type="SAM" id="Phobius"/>
    </source>
</evidence>
<keyword evidence="1" id="KW-0472">Membrane</keyword>
<reference evidence="2 3" key="1">
    <citation type="submission" date="2019-11" db="EMBL/GenBank/DDBJ databases">
        <title>Genome-resolved metagenomics to study the prevalence of co-infection and intraspecific heterogeneity among plant pathogen metapopulations.</title>
        <authorList>
            <person name="Newberry E."/>
            <person name="Bhandari R."/>
            <person name="Kemble J."/>
            <person name="Sikora E."/>
            <person name="Potnis N."/>
        </authorList>
    </citation>
    <scope>NUCLEOTIDE SEQUENCE [LARGE SCALE GENOMIC DNA]</scope>
    <source>
        <strain evidence="2">Xp_Tom_Tuscaloosa_18b</strain>
    </source>
</reference>
<proteinExistence type="predicted"/>
<organism evidence="2 3">
    <name type="scientific">Xanthomonas perforans</name>
    <dbReference type="NCBI Taxonomy" id="442694"/>
    <lineage>
        <taxon>Bacteria</taxon>
        <taxon>Pseudomonadati</taxon>
        <taxon>Pseudomonadota</taxon>
        <taxon>Gammaproteobacteria</taxon>
        <taxon>Lysobacterales</taxon>
        <taxon>Lysobacteraceae</taxon>
        <taxon>Xanthomonas</taxon>
    </lineage>
</organism>
<dbReference type="Proteomes" id="UP000471082">
    <property type="component" value="Unassembled WGS sequence"/>
</dbReference>
<protein>
    <submittedName>
        <fullName evidence="2">Uncharacterized protein</fullName>
    </submittedName>
</protein>
<name>A0A7X5SC47_XANPE</name>
<gene>
    <name evidence="2" type="ORF">G3W61_30480</name>
</gene>
<evidence type="ECO:0000313" key="2">
    <source>
        <dbReference type="EMBL" id="NEL80572.1"/>
    </source>
</evidence>
<keyword evidence="1" id="KW-1133">Transmembrane helix</keyword>
<accession>A0A7X5SC47</accession>
<feature type="transmembrane region" description="Helical" evidence="1">
    <location>
        <begin position="29"/>
        <end position="51"/>
    </location>
</feature>
<sequence>MFRTFVHLCVFVVGLLAVCWVGIGYLGSNPLGACVAAVIGACYVAGALELYRYRQASATL</sequence>
<feature type="non-terminal residue" evidence="2">
    <location>
        <position position="60"/>
    </location>
</feature>
<feature type="transmembrane region" description="Helical" evidence="1">
    <location>
        <begin position="5"/>
        <end position="23"/>
    </location>
</feature>
<dbReference type="EMBL" id="JAAGYU010001702">
    <property type="protein sequence ID" value="NEL80572.1"/>
    <property type="molecule type" value="Genomic_DNA"/>
</dbReference>
<keyword evidence="1" id="KW-0812">Transmembrane</keyword>
<dbReference type="AlphaFoldDB" id="A0A7X5SC47"/>